<evidence type="ECO:0000313" key="1">
    <source>
        <dbReference type="EMBL" id="TSE28177.1"/>
    </source>
</evidence>
<dbReference type="InterPro" id="IPR029058">
    <property type="entry name" value="AB_hydrolase_fold"/>
</dbReference>
<protein>
    <submittedName>
        <fullName evidence="1">Serine hydrolase</fullName>
    </submittedName>
</protein>
<gene>
    <name evidence="1" type="ORF">Tther_02287</name>
</gene>
<sequence>MAVQVLTLPGWLSSGPDHWQSRWERLHGFVRVEQHDWLTPRRGDWMARLEDVVADAPGPLVLVAHSLGCILTAAWAAHSRHTGRVRGALLVAPGDVEQPDLGARLPGWAPIERRALPFPSVLVASRDDPYCRFERAQALAQAWGSRFIDAGARGHLNAESGLGDWPQALDWIAPWCDGAPGTPHTASRDLA</sequence>
<keyword evidence="2" id="KW-1185">Reference proteome</keyword>
<comment type="caution">
    <text evidence="1">The sequence shown here is derived from an EMBL/GenBank/DDBJ whole genome shotgun (WGS) entry which is preliminary data.</text>
</comment>
<dbReference type="GO" id="GO:0016787">
    <property type="term" value="F:hydrolase activity"/>
    <property type="evidence" value="ECO:0007669"/>
    <property type="project" value="UniProtKB-KW"/>
</dbReference>
<dbReference type="SUPFAM" id="SSF53474">
    <property type="entry name" value="alpha/beta-Hydrolases"/>
    <property type="match status" value="1"/>
</dbReference>
<dbReference type="InterPro" id="IPR010662">
    <property type="entry name" value="RBBP9/YdeN"/>
</dbReference>
<dbReference type="OrthoDB" id="9804993at2"/>
<accession>A0A554WX90</accession>
<keyword evidence="1" id="KW-0378">Hydrolase</keyword>
<dbReference type="Gene3D" id="3.40.50.1820">
    <property type="entry name" value="alpha/beta hydrolase"/>
    <property type="match status" value="1"/>
</dbReference>
<dbReference type="RefSeq" id="WP_143904003.1">
    <property type="nucleotide sequence ID" value="NZ_VJOL01000058.1"/>
</dbReference>
<dbReference type="Proteomes" id="UP000318542">
    <property type="component" value="Unassembled WGS sequence"/>
</dbReference>
<dbReference type="AlphaFoldDB" id="A0A554WX90"/>
<evidence type="ECO:0000313" key="2">
    <source>
        <dbReference type="Proteomes" id="UP000318542"/>
    </source>
</evidence>
<reference evidence="1 2" key="1">
    <citation type="submission" date="2019-07" db="EMBL/GenBank/DDBJ databases">
        <title>Tepidimonas thermarum AA-1 draft genome.</title>
        <authorList>
            <person name="Da Costa M.S."/>
            <person name="Froufe H.J.C."/>
            <person name="Egas C."/>
            <person name="Albuquerque L."/>
        </authorList>
    </citation>
    <scope>NUCLEOTIDE SEQUENCE [LARGE SCALE GENOMIC DNA]</scope>
    <source>
        <strain evidence="1 2">AA-1</strain>
    </source>
</reference>
<organism evidence="1 2">
    <name type="scientific">Tepidimonas thermarum</name>
    <dbReference type="NCBI Taxonomy" id="335431"/>
    <lineage>
        <taxon>Bacteria</taxon>
        <taxon>Pseudomonadati</taxon>
        <taxon>Pseudomonadota</taxon>
        <taxon>Betaproteobacteria</taxon>
        <taxon>Burkholderiales</taxon>
        <taxon>Tepidimonas</taxon>
    </lineage>
</organism>
<dbReference type="EMBL" id="VJOL01000058">
    <property type="protein sequence ID" value="TSE28177.1"/>
    <property type="molecule type" value="Genomic_DNA"/>
</dbReference>
<proteinExistence type="predicted"/>
<dbReference type="Pfam" id="PF06821">
    <property type="entry name" value="Ser_hydrolase"/>
    <property type="match status" value="1"/>
</dbReference>
<name>A0A554WX90_9BURK</name>